<evidence type="ECO:0008006" key="4">
    <source>
        <dbReference type="Google" id="ProtNLM"/>
    </source>
</evidence>
<feature type="chain" id="PRO_5012346553" description="Lipoprotein" evidence="1">
    <location>
        <begin position="19"/>
        <end position="241"/>
    </location>
</feature>
<dbReference type="EMBL" id="CP017757">
    <property type="protein sequence ID" value="AQV94783.1"/>
    <property type="molecule type" value="Genomic_DNA"/>
</dbReference>
<dbReference type="PROSITE" id="PS51257">
    <property type="entry name" value="PROKAR_LIPOPROTEIN"/>
    <property type="match status" value="1"/>
</dbReference>
<dbReference type="Proteomes" id="UP000189627">
    <property type="component" value="Chromosome 1"/>
</dbReference>
<evidence type="ECO:0000313" key="2">
    <source>
        <dbReference type="EMBL" id="AQV94783.1"/>
    </source>
</evidence>
<gene>
    <name evidence="2" type="ORF">BJN34_12920</name>
</gene>
<protein>
    <recommendedName>
        <fullName evidence="4">Lipoprotein</fullName>
    </recommendedName>
</protein>
<feature type="signal peptide" evidence="1">
    <location>
        <begin position="1"/>
        <end position="18"/>
    </location>
</feature>
<dbReference type="AlphaFoldDB" id="A0A1U9UQ59"/>
<keyword evidence="1" id="KW-0732">Signal</keyword>
<dbReference type="RefSeq" id="WP_206363325.1">
    <property type="nucleotide sequence ID" value="NZ_CP017757.2"/>
</dbReference>
<evidence type="ECO:0000313" key="3">
    <source>
        <dbReference type="Proteomes" id="UP000189627"/>
    </source>
</evidence>
<proteinExistence type="predicted"/>
<reference evidence="3" key="1">
    <citation type="submission" date="2017-02" db="EMBL/GenBank/DDBJ databases">
        <title>Complete genome sequence of Cupriavidus necator strain NH9, a 3-chlorobenzoate degrader.</title>
        <authorList>
            <person name="Moriuchi R."/>
            <person name="Dohra H."/>
            <person name="Ogawa N."/>
        </authorList>
    </citation>
    <scope>NUCLEOTIDE SEQUENCE [LARGE SCALE GENOMIC DNA]</scope>
    <source>
        <strain evidence="3">NH9</strain>
    </source>
</reference>
<sequence>MKAILIAVAVSVGLVGCAAPPPLYTDSGKPEVSIPNTNRRQVIDAIVDMAHHGDARVKSATDYSVVLGRKMDGSSAGDFVAAVLFGSNYDRTPEARTTFNVLELSGGTKVYASADLVTNPGSAYERTQNMTAGKGPELMNFLTRLKARFASFEQPAAAPVSTPQALGSSQMIQVHQPAAAKPSPGPFSTMAEELALRDMCTPVGYALRTGTSQAGDTYRVNCMGGMTKEYACAGQSCSPAR</sequence>
<evidence type="ECO:0000256" key="1">
    <source>
        <dbReference type="SAM" id="SignalP"/>
    </source>
</evidence>
<accession>A0A1U9UQ59</accession>
<dbReference type="KEGG" id="cuh:BJN34_12920"/>
<organism evidence="2 3">
    <name type="scientific">Cupriavidus necator</name>
    <name type="common">Alcaligenes eutrophus</name>
    <name type="synonym">Ralstonia eutropha</name>
    <dbReference type="NCBI Taxonomy" id="106590"/>
    <lineage>
        <taxon>Bacteria</taxon>
        <taxon>Pseudomonadati</taxon>
        <taxon>Pseudomonadota</taxon>
        <taxon>Betaproteobacteria</taxon>
        <taxon>Burkholderiales</taxon>
        <taxon>Burkholderiaceae</taxon>
        <taxon>Cupriavidus</taxon>
    </lineage>
</organism>
<name>A0A1U9UQ59_CUPNE</name>